<dbReference type="AlphaFoldDB" id="A0AB33VJ12"/>
<evidence type="ECO:0000313" key="2">
    <source>
        <dbReference type="EMBL" id="EAP74558.1"/>
    </source>
</evidence>
<proteinExistence type="predicted"/>
<dbReference type="InterPro" id="IPR001845">
    <property type="entry name" value="HTH_ArsR_DNA-bd_dom"/>
</dbReference>
<dbReference type="PANTHER" id="PTHR38600:SF2">
    <property type="entry name" value="SLL0088 PROTEIN"/>
    <property type="match status" value="1"/>
</dbReference>
<name>A0AB33VJ12_RALSU</name>
<dbReference type="InterPro" id="IPR011991">
    <property type="entry name" value="ArsR-like_HTH"/>
</dbReference>
<dbReference type="GO" id="GO:0003700">
    <property type="term" value="F:DNA-binding transcription factor activity"/>
    <property type="evidence" value="ECO:0007669"/>
    <property type="project" value="InterPro"/>
</dbReference>
<evidence type="ECO:0000259" key="1">
    <source>
        <dbReference type="PROSITE" id="PS50987"/>
    </source>
</evidence>
<gene>
    <name evidence="2" type="ORF">RRSL_04410</name>
</gene>
<dbReference type="InterPro" id="IPR036390">
    <property type="entry name" value="WH_DNA-bd_sf"/>
</dbReference>
<dbReference type="NCBIfam" id="NF033788">
    <property type="entry name" value="HTH_metalloreg"/>
    <property type="match status" value="1"/>
</dbReference>
<feature type="domain" description="HTH arsR-type" evidence="1">
    <location>
        <begin position="51"/>
        <end position="148"/>
    </location>
</feature>
<sequence>MDRHSIAGHGRDCDRCARPARDFPRFLTTQASPPVPNTAVFRLDSQLTYKLNEDMPLADDPLSTIFAALADPTRRAILARLSAGEAPVSELARPFDMSAPAISKHLRVLAEAGLIEREVNARWRICHLRPGALRDAHGWLETYRQLWEGNLDRLVAFVEQTHAAPPAQDAGDTPAKP</sequence>
<dbReference type="SUPFAM" id="SSF46785">
    <property type="entry name" value="Winged helix' DNA-binding domain"/>
    <property type="match status" value="1"/>
</dbReference>
<protein>
    <submittedName>
        <fullName evidence="2">Transcriptional regulator, ArsR family</fullName>
    </submittedName>
</protein>
<dbReference type="PRINTS" id="PR00778">
    <property type="entry name" value="HTHARSR"/>
</dbReference>
<organism evidence="2 3">
    <name type="scientific">Ralstonia solanacearum (strain UW551)</name>
    <dbReference type="NCBI Taxonomy" id="342110"/>
    <lineage>
        <taxon>Bacteria</taxon>
        <taxon>Pseudomonadati</taxon>
        <taxon>Pseudomonadota</taxon>
        <taxon>Betaproteobacteria</taxon>
        <taxon>Burkholderiales</taxon>
        <taxon>Burkholderiaceae</taxon>
        <taxon>Ralstonia</taxon>
        <taxon>Ralstonia solanacearum species complex</taxon>
    </lineage>
</organism>
<accession>A0AB33VJ12</accession>
<dbReference type="PROSITE" id="PS50987">
    <property type="entry name" value="HTH_ARSR_2"/>
    <property type="match status" value="1"/>
</dbReference>
<dbReference type="CDD" id="cd00090">
    <property type="entry name" value="HTH_ARSR"/>
    <property type="match status" value="1"/>
</dbReference>
<dbReference type="InterPro" id="IPR036388">
    <property type="entry name" value="WH-like_DNA-bd_sf"/>
</dbReference>
<evidence type="ECO:0000313" key="3">
    <source>
        <dbReference type="Proteomes" id="UP000005933"/>
    </source>
</evidence>
<reference evidence="2 3" key="1">
    <citation type="journal article" date="2006" name="Mol. Plant Microbe Interact.">
        <title>Identification of open reading frames unique to a select agent: Ralstonia solanacearum race 3 biovar 2.</title>
        <authorList>
            <person name="Gabriel D.W."/>
            <person name="Allen C."/>
            <person name="Schell M."/>
            <person name="Denny T.P."/>
            <person name="Greenberg J.T."/>
            <person name="Duan Y.P."/>
            <person name="Flores-Cruz Z."/>
            <person name="Huang Q."/>
            <person name="Clifford J.M."/>
            <person name="Presting G."/>
            <person name="Gonzalez E.T."/>
            <person name="Reddy J."/>
            <person name="Elphinstone J."/>
            <person name="Swanson J."/>
            <person name="Yao J."/>
            <person name="Mulholland V."/>
            <person name="Liu L."/>
            <person name="Farmerie W."/>
            <person name="Patnaikuni M."/>
            <person name="Balogh B."/>
            <person name="Norman D."/>
            <person name="Alvarez A."/>
            <person name="Castillo J.A."/>
            <person name="Jones J."/>
            <person name="Saddler G."/>
            <person name="Walunas T."/>
            <person name="Zhukov A."/>
            <person name="Mikhailova N."/>
        </authorList>
    </citation>
    <scope>NUCLEOTIDE SEQUENCE [LARGE SCALE GENOMIC DNA]</scope>
    <source>
        <strain evidence="2 3">UW551</strain>
    </source>
</reference>
<dbReference type="Proteomes" id="UP000005933">
    <property type="component" value="Unassembled WGS sequence"/>
</dbReference>
<dbReference type="Gene3D" id="1.10.10.10">
    <property type="entry name" value="Winged helix-like DNA-binding domain superfamily/Winged helix DNA-binding domain"/>
    <property type="match status" value="1"/>
</dbReference>
<dbReference type="PANTHER" id="PTHR38600">
    <property type="entry name" value="TRANSCRIPTIONAL REGULATORY PROTEIN"/>
    <property type="match status" value="1"/>
</dbReference>
<dbReference type="EMBL" id="AAKL01000002">
    <property type="protein sequence ID" value="EAP74558.1"/>
    <property type="molecule type" value="Genomic_DNA"/>
</dbReference>
<dbReference type="SMART" id="SM00418">
    <property type="entry name" value="HTH_ARSR"/>
    <property type="match status" value="1"/>
</dbReference>
<comment type="caution">
    <text evidence="2">The sequence shown here is derived from an EMBL/GenBank/DDBJ whole genome shotgun (WGS) entry which is preliminary data.</text>
</comment>
<dbReference type="Pfam" id="PF12840">
    <property type="entry name" value="HTH_20"/>
    <property type="match status" value="1"/>
</dbReference>